<reference evidence="2 3" key="1">
    <citation type="submission" date="2019-05" db="EMBL/GenBank/DDBJ databases">
        <title>Another draft genome of Portunus trituberculatus and its Hox gene families provides insights of decapod evolution.</title>
        <authorList>
            <person name="Jeong J.-H."/>
            <person name="Song I."/>
            <person name="Kim S."/>
            <person name="Choi T."/>
            <person name="Kim D."/>
            <person name="Ryu S."/>
            <person name="Kim W."/>
        </authorList>
    </citation>
    <scope>NUCLEOTIDE SEQUENCE [LARGE SCALE GENOMIC DNA]</scope>
    <source>
        <tissue evidence="2">Muscle</tissue>
    </source>
</reference>
<feature type="compositionally biased region" description="Polar residues" evidence="1">
    <location>
        <begin position="198"/>
        <end position="221"/>
    </location>
</feature>
<evidence type="ECO:0000256" key="1">
    <source>
        <dbReference type="SAM" id="MobiDB-lite"/>
    </source>
</evidence>
<comment type="caution">
    <text evidence="2">The sequence shown here is derived from an EMBL/GenBank/DDBJ whole genome shotgun (WGS) entry which is preliminary data.</text>
</comment>
<sequence>MAMVPPQQPPTPTSHAPPPQLFTTFFRPSVQMMGGSAGTPPPQSVLQYGGGPVPPSGPPGTVTPHPPVFAKPYMGPAMHTMMPGAMPEQAGVGKEDKRLMAMTQGVGGAPGGPAAQLLARPYSIMQSDMRIFGGTSGLPNTGGMSGGSLAGGGAPGPLRAGPLLLAGTRPRHPNAFTPTPLAPLSLARPPKVRRQRSRTSYTRNSDVMTPQMSVEGQESNE</sequence>
<feature type="region of interest" description="Disordered" evidence="1">
    <location>
        <begin position="168"/>
        <end position="221"/>
    </location>
</feature>
<protein>
    <submittedName>
        <fullName evidence="2">Uncharacterized protein</fullName>
    </submittedName>
</protein>
<proteinExistence type="predicted"/>
<gene>
    <name evidence="2" type="ORF">E2C01_015365</name>
</gene>
<evidence type="ECO:0000313" key="2">
    <source>
        <dbReference type="EMBL" id="MPC22352.1"/>
    </source>
</evidence>
<dbReference type="EMBL" id="VSRR010001078">
    <property type="protein sequence ID" value="MPC22352.1"/>
    <property type="molecule type" value="Genomic_DNA"/>
</dbReference>
<organism evidence="2 3">
    <name type="scientific">Portunus trituberculatus</name>
    <name type="common">Swimming crab</name>
    <name type="synonym">Neptunus trituberculatus</name>
    <dbReference type="NCBI Taxonomy" id="210409"/>
    <lineage>
        <taxon>Eukaryota</taxon>
        <taxon>Metazoa</taxon>
        <taxon>Ecdysozoa</taxon>
        <taxon>Arthropoda</taxon>
        <taxon>Crustacea</taxon>
        <taxon>Multicrustacea</taxon>
        <taxon>Malacostraca</taxon>
        <taxon>Eumalacostraca</taxon>
        <taxon>Eucarida</taxon>
        <taxon>Decapoda</taxon>
        <taxon>Pleocyemata</taxon>
        <taxon>Brachyura</taxon>
        <taxon>Eubrachyura</taxon>
        <taxon>Portunoidea</taxon>
        <taxon>Portunidae</taxon>
        <taxon>Portuninae</taxon>
        <taxon>Portunus</taxon>
    </lineage>
</organism>
<evidence type="ECO:0000313" key="3">
    <source>
        <dbReference type="Proteomes" id="UP000324222"/>
    </source>
</evidence>
<name>A0A5B7DLB9_PORTR</name>
<dbReference type="AlphaFoldDB" id="A0A5B7DLB9"/>
<dbReference type="OrthoDB" id="278430at2759"/>
<feature type="region of interest" description="Disordered" evidence="1">
    <location>
        <begin position="1"/>
        <end position="67"/>
    </location>
</feature>
<accession>A0A5B7DLB9</accession>
<feature type="compositionally biased region" description="Pro residues" evidence="1">
    <location>
        <begin position="1"/>
        <end position="20"/>
    </location>
</feature>
<dbReference type="Proteomes" id="UP000324222">
    <property type="component" value="Unassembled WGS sequence"/>
</dbReference>
<keyword evidence="3" id="KW-1185">Reference proteome</keyword>